<keyword evidence="2" id="KW-0548">Nucleotidyltransferase</keyword>
<dbReference type="SUPFAM" id="SSF56672">
    <property type="entry name" value="DNA/RNA polymerases"/>
    <property type="match status" value="1"/>
</dbReference>
<evidence type="ECO:0000256" key="4">
    <source>
        <dbReference type="ARBA" id="ARBA00022759"/>
    </source>
</evidence>
<evidence type="ECO:0000256" key="5">
    <source>
        <dbReference type="ARBA" id="ARBA00022801"/>
    </source>
</evidence>
<dbReference type="GO" id="GO:0004519">
    <property type="term" value="F:endonuclease activity"/>
    <property type="evidence" value="ECO:0007669"/>
    <property type="project" value="UniProtKB-KW"/>
</dbReference>
<dbReference type="GO" id="GO:0016787">
    <property type="term" value="F:hydrolase activity"/>
    <property type="evidence" value="ECO:0007669"/>
    <property type="project" value="UniProtKB-KW"/>
</dbReference>
<evidence type="ECO:0000256" key="1">
    <source>
        <dbReference type="ARBA" id="ARBA00022679"/>
    </source>
</evidence>
<keyword evidence="8" id="KW-0472">Membrane</keyword>
<evidence type="ECO:0000259" key="9">
    <source>
        <dbReference type="Pfam" id="PF17917"/>
    </source>
</evidence>
<keyword evidence="8" id="KW-1133">Transmembrane helix</keyword>
<dbReference type="InterPro" id="IPR050951">
    <property type="entry name" value="Retrovirus_Pol_polyprotein"/>
</dbReference>
<protein>
    <recommendedName>
        <fullName evidence="9">Reverse transcriptase RNase H-like domain-containing protein</fullName>
    </recommendedName>
</protein>
<name>A0A1X7TX65_AMPQE</name>
<dbReference type="Pfam" id="PF17917">
    <property type="entry name" value="RT_RNaseH"/>
    <property type="match status" value="1"/>
</dbReference>
<dbReference type="FunFam" id="3.10.20.370:FF:000001">
    <property type="entry name" value="Retrovirus-related Pol polyprotein from transposon 17.6-like protein"/>
    <property type="match status" value="1"/>
</dbReference>
<keyword evidence="6" id="KW-0695">RNA-directed DNA polymerase</keyword>
<evidence type="ECO:0000256" key="7">
    <source>
        <dbReference type="SAM" id="MobiDB-lite"/>
    </source>
</evidence>
<sequence length="153" mass="17186">MYGFNGRTVQPLEVAVPPGYRNSTSRSQTSSSIVGSSSGIGAVLSQLYDGKEHVVAYACRALHKAERNYSVTRKELLAIVNFTSHFCQYLLGLKFKLHTDHHSLTWLTHFKKPEGQLAHWLEKLAVYTLRFSIVLVVNILIQTLSPATLIMRL</sequence>
<keyword evidence="8" id="KW-0812">Transmembrane</keyword>
<feature type="region of interest" description="Disordered" evidence="7">
    <location>
        <begin position="17"/>
        <end position="36"/>
    </location>
</feature>
<dbReference type="PANTHER" id="PTHR37984">
    <property type="entry name" value="PROTEIN CBG26694"/>
    <property type="match status" value="1"/>
</dbReference>
<dbReference type="CDD" id="cd09274">
    <property type="entry name" value="RNase_HI_RT_Ty3"/>
    <property type="match status" value="1"/>
</dbReference>
<dbReference type="PANTHER" id="PTHR37984:SF5">
    <property type="entry name" value="PROTEIN NYNRIN-LIKE"/>
    <property type="match status" value="1"/>
</dbReference>
<proteinExistence type="predicted"/>
<organism evidence="10">
    <name type="scientific">Amphimedon queenslandica</name>
    <name type="common">Sponge</name>
    <dbReference type="NCBI Taxonomy" id="400682"/>
    <lineage>
        <taxon>Eukaryota</taxon>
        <taxon>Metazoa</taxon>
        <taxon>Porifera</taxon>
        <taxon>Demospongiae</taxon>
        <taxon>Heteroscleromorpha</taxon>
        <taxon>Haplosclerida</taxon>
        <taxon>Niphatidae</taxon>
        <taxon>Amphimedon</taxon>
    </lineage>
</organism>
<dbReference type="AlphaFoldDB" id="A0A1X7TX65"/>
<dbReference type="STRING" id="400682.A0A1X7TX65"/>
<reference evidence="10" key="1">
    <citation type="submission" date="2017-05" db="UniProtKB">
        <authorList>
            <consortium name="EnsemblMetazoa"/>
        </authorList>
    </citation>
    <scope>IDENTIFICATION</scope>
</reference>
<dbReference type="InParanoid" id="A0A1X7TX65"/>
<dbReference type="EnsemblMetazoa" id="Aqu2.1.19883_001">
    <property type="protein sequence ID" value="Aqu2.1.19883_001"/>
    <property type="gene ID" value="Aqu2.1.19883"/>
</dbReference>
<evidence type="ECO:0000256" key="2">
    <source>
        <dbReference type="ARBA" id="ARBA00022695"/>
    </source>
</evidence>
<keyword evidence="3" id="KW-0540">Nuclease</keyword>
<keyword evidence="5" id="KW-0378">Hydrolase</keyword>
<evidence type="ECO:0000256" key="6">
    <source>
        <dbReference type="ARBA" id="ARBA00022918"/>
    </source>
</evidence>
<evidence type="ECO:0000256" key="3">
    <source>
        <dbReference type="ARBA" id="ARBA00022722"/>
    </source>
</evidence>
<dbReference type="GO" id="GO:0003964">
    <property type="term" value="F:RNA-directed DNA polymerase activity"/>
    <property type="evidence" value="ECO:0007669"/>
    <property type="project" value="UniProtKB-KW"/>
</dbReference>
<evidence type="ECO:0000313" key="10">
    <source>
        <dbReference type="EnsemblMetazoa" id="Aqu2.1.19883_001"/>
    </source>
</evidence>
<feature type="compositionally biased region" description="Low complexity" evidence="7">
    <location>
        <begin position="23"/>
        <end position="36"/>
    </location>
</feature>
<keyword evidence="4" id="KW-0255">Endonuclease</keyword>
<keyword evidence="1" id="KW-0808">Transferase</keyword>
<dbReference type="InterPro" id="IPR041373">
    <property type="entry name" value="RT_RNaseH"/>
</dbReference>
<feature type="transmembrane region" description="Helical" evidence="8">
    <location>
        <begin position="124"/>
        <end position="144"/>
    </location>
</feature>
<feature type="domain" description="Reverse transcriptase RNase H-like" evidence="9">
    <location>
        <begin position="36"/>
        <end position="127"/>
    </location>
</feature>
<dbReference type="InterPro" id="IPR043502">
    <property type="entry name" value="DNA/RNA_pol_sf"/>
</dbReference>
<dbReference type="Gene3D" id="3.10.20.370">
    <property type="match status" value="1"/>
</dbReference>
<evidence type="ECO:0000256" key="8">
    <source>
        <dbReference type="SAM" id="Phobius"/>
    </source>
</evidence>
<accession>A0A1X7TX65</accession>